<comment type="caution">
    <text evidence="4">The sequence shown here is derived from an EMBL/GenBank/DDBJ whole genome shotgun (WGS) entry which is preliminary data.</text>
</comment>
<dbReference type="InterPro" id="IPR004176">
    <property type="entry name" value="Clp_R_N"/>
</dbReference>
<evidence type="ECO:0000259" key="3">
    <source>
        <dbReference type="PROSITE" id="PS51903"/>
    </source>
</evidence>
<dbReference type="InterPro" id="IPR036628">
    <property type="entry name" value="Clp_N_dom_sf"/>
</dbReference>
<dbReference type="Proteomes" id="UP000309174">
    <property type="component" value="Unassembled WGS sequence"/>
</dbReference>
<protein>
    <submittedName>
        <fullName evidence="4">Clp protease</fullName>
    </submittedName>
</protein>
<dbReference type="GO" id="GO:0008233">
    <property type="term" value="F:peptidase activity"/>
    <property type="evidence" value="ECO:0007669"/>
    <property type="project" value="UniProtKB-KW"/>
</dbReference>
<feature type="region of interest" description="Disordered" evidence="2">
    <location>
        <begin position="78"/>
        <end position="98"/>
    </location>
</feature>
<name>A0A5C4JIB6_9ACTN</name>
<keyword evidence="5" id="KW-1185">Reference proteome</keyword>
<evidence type="ECO:0000256" key="2">
    <source>
        <dbReference type="SAM" id="MobiDB-lite"/>
    </source>
</evidence>
<reference evidence="4 5" key="1">
    <citation type="submission" date="2019-05" db="EMBL/GenBank/DDBJ databases">
        <title>Draft genome sequence of Actinomadura sp. 14C53.</title>
        <authorList>
            <person name="Saricaoglu S."/>
            <person name="Isik K."/>
        </authorList>
    </citation>
    <scope>NUCLEOTIDE SEQUENCE [LARGE SCALE GENOMIC DNA]</scope>
    <source>
        <strain evidence="4 5">14C53</strain>
    </source>
</reference>
<evidence type="ECO:0000313" key="4">
    <source>
        <dbReference type="EMBL" id="TMR06421.1"/>
    </source>
</evidence>
<feature type="domain" description="Clp R" evidence="3">
    <location>
        <begin position="1"/>
        <end position="159"/>
    </location>
</feature>
<dbReference type="EMBL" id="VCKW01000015">
    <property type="protein sequence ID" value="TMR06421.1"/>
    <property type="molecule type" value="Genomic_DNA"/>
</dbReference>
<sequence length="163" mass="17524">MSQEFGTYVKAVMERAADEAQRAGAAAIEAEHLLLAMAAEPESTTRRLLDSAGLDHRAIRDALDEEFRRSLSAAGVIVDDRELPPPSRSPRRPSRIGASGKLVLERGVAAVAHKKDLRPAHLLLGVLRLNAGTVPRALALAGVDRNDLTARVRRSLPGEAGQR</sequence>
<keyword evidence="4" id="KW-0645">Protease</keyword>
<evidence type="ECO:0000256" key="1">
    <source>
        <dbReference type="PROSITE-ProRule" id="PRU01251"/>
    </source>
</evidence>
<keyword evidence="1" id="KW-0677">Repeat</keyword>
<dbReference type="SUPFAM" id="SSF81923">
    <property type="entry name" value="Double Clp-N motif"/>
    <property type="match status" value="1"/>
</dbReference>
<dbReference type="RefSeq" id="WP_138643815.1">
    <property type="nucleotide sequence ID" value="NZ_VCKW01000015.1"/>
</dbReference>
<dbReference type="GO" id="GO:0006508">
    <property type="term" value="P:proteolysis"/>
    <property type="evidence" value="ECO:0007669"/>
    <property type="project" value="UniProtKB-KW"/>
</dbReference>
<gene>
    <name evidence="4" type="ORF">ETD83_04830</name>
</gene>
<organism evidence="4 5">
    <name type="scientific">Actinomadura soli</name>
    <dbReference type="NCBI Taxonomy" id="2508997"/>
    <lineage>
        <taxon>Bacteria</taxon>
        <taxon>Bacillati</taxon>
        <taxon>Actinomycetota</taxon>
        <taxon>Actinomycetes</taxon>
        <taxon>Streptosporangiales</taxon>
        <taxon>Thermomonosporaceae</taxon>
        <taxon>Actinomadura</taxon>
    </lineage>
</organism>
<dbReference type="Gene3D" id="1.10.1780.10">
    <property type="entry name" value="Clp, N-terminal domain"/>
    <property type="match status" value="1"/>
</dbReference>
<keyword evidence="4" id="KW-0378">Hydrolase</keyword>
<dbReference type="OrthoDB" id="3532497at2"/>
<proteinExistence type="predicted"/>
<dbReference type="AlphaFoldDB" id="A0A5C4JIB6"/>
<dbReference type="PROSITE" id="PS51903">
    <property type="entry name" value="CLP_R"/>
    <property type="match status" value="1"/>
</dbReference>
<accession>A0A5C4JIB6</accession>
<dbReference type="Pfam" id="PF02861">
    <property type="entry name" value="Clp_N"/>
    <property type="match status" value="1"/>
</dbReference>
<evidence type="ECO:0000313" key="5">
    <source>
        <dbReference type="Proteomes" id="UP000309174"/>
    </source>
</evidence>